<feature type="transmembrane region" description="Helical" evidence="1">
    <location>
        <begin position="53"/>
        <end position="75"/>
    </location>
</feature>
<keyword evidence="1" id="KW-0812">Transmembrane</keyword>
<accession>A0A7K2IM79</accession>
<keyword evidence="1" id="KW-1133">Transmembrane helix</keyword>
<organism evidence="2 3">
    <name type="scientific">Nocardiopsis alba</name>
    <dbReference type="NCBI Taxonomy" id="53437"/>
    <lineage>
        <taxon>Bacteria</taxon>
        <taxon>Bacillati</taxon>
        <taxon>Actinomycetota</taxon>
        <taxon>Actinomycetes</taxon>
        <taxon>Streptosporangiales</taxon>
        <taxon>Nocardiopsidaceae</taxon>
        <taxon>Nocardiopsis</taxon>
    </lineage>
</organism>
<proteinExistence type="predicted"/>
<sequence length="143" mass="14934">MDTERSHEPITRTTPPVWLAYTASGTGLLLGAAHLTVTGGLLLSEARNPTPGYLAWMLVPVLIALAIAAVPLTLIDPRRARSPWPRRACGAIAVLTAALALFGLAPLAFGTAPLSLFLGPGPYALACAVAFTALTLSTRRPRP</sequence>
<feature type="transmembrane region" description="Helical" evidence="1">
    <location>
        <begin position="18"/>
        <end position="41"/>
    </location>
</feature>
<keyword evidence="1" id="KW-0472">Membrane</keyword>
<evidence type="ECO:0000313" key="2">
    <source>
        <dbReference type="EMBL" id="MYR31098.1"/>
    </source>
</evidence>
<reference evidence="2 3" key="1">
    <citation type="journal article" date="2019" name="Nat. Commun.">
        <title>The antimicrobial potential of Streptomyces from insect microbiomes.</title>
        <authorList>
            <person name="Chevrette M.G."/>
            <person name="Carlson C.M."/>
            <person name="Ortega H.E."/>
            <person name="Thomas C."/>
            <person name="Ananiev G.E."/>
            <person name="Barns K.J."/>
            <person name="Book A.J."/>
            <person name="Cagnazzo J."/>
            <person name="Carlos C."/>
            <person name="Flanigan W."/>
            <person name="Grubbs K.J."/>
            <person name="Horn H.A."/>
            <person name="Hoffmann F.M."/>
            <person name="Klassen J.L."/>
            <person name="Knack J.J."/>
            <person name="Lewin G.R."/>
            <person name="McDonald B.R."/>
            <person name="Muller L."/>
            <person name="Melo W.G.P."/>
            <person name="Pinto-Tomas A.A."/>
            <person name="Schmitz A."/>
            <person name="Wendt-Pienkowski E."/>
            <person name="Wildman S."/>
            <person name="Zhao M."/>
            <person name="Zhang F."/>
            <person name="Bugni T.S."/>
            <person name="Andes D.R."/>
            <person name="Pupo M.T."/>
            <person name="Currie C.R."/>
        </authorList>
    </citation>
    <scope>NUCLEOTIDE SEQUENCE [LARGE SCALE GENOMIC DNA]</scope>
    <source>
        <strain evidence="2 3">SID5840</strain>
    </source>
</reference>
<protein>
    <submittedName>
        <fullName evidence="2">Uncharacterized protein</fullName>
    </submittedName>
</protein>
<dbReference type="AlphaFoldDB" id="A0A7K2IM79"/>
<dbReference type="RefSeq" id="WP_161110132.1">
    <property type="nucleotide sequence ID" value="NZ_WWHY01000001.1"/>
</dbReference>
<feature type="transmembrane region" description="Helical" evidence="1">
    <location>
        <begin position="121"/>
        <end position="138"/>
    </location>
</feature>
<dbReference type="EMBL" id="WWHY01000001">
    <property type="protein sequence ID" value="MYR31098.1"/>
    <property type="molecule type" value="Genomic_DNA"/>
</dbReference>
<evidence type="ECO:0000256" key="1">
    <source>
        <dbReference type="SAM" id="Phobius"/>
    </source>
</evidence>
<comment type="caution">
    <text evidence="2">The sequence shown here is derived from an EMBL/GenBank/DDBJ whole genome shotgun (WGS) entry which is preliminary data.</text>
</comment>
<gene>
    <name evidence="2" type="ORF">GTW20_02115</name>
</gene>
<name>A0A7K2IM79_9ACTN</name>
<dbReference type="Proteomes" id="UP000467124">
    <property type="component" value="Unassembled WGS sequence"/>
</dbReference>
<feature type="transmembrane region" description="Helical" evidence="1">
    <location>
        <begin position="87"/>
        <end position="109"/>
    </location>
</feature>
<evidence type="ECO:0000313" key="3">
    <source>
        <dbReference type="Proteomes" id="UP000467124"/>
    </source>
</evidence>